<organism evidence="2 3">
    <name type="scientific">Microcebus murinus</name>
    <name type="common">Gray mouse lemur</name>
    <name type="synonym">Lemur murinus</name>
    <dbReference type="NCBI Taxonomy" id="30608"/>
    <lineage>
        <taxon>Eukaryota</taxon>
        <taxon>Metazoa</taxon>
        <taxon>Chordata</taxon>
        <taxon>Craniata</taxon>
        <taxon>Vertebrata</taxon>
        <taxon>Euteleostomi</taxon>
        <taxon>Mammalia</taxon>
        <taxon>Eutheria</taxon>
        <taxon>Euarchontoglires</taxon>
        <taxon>Primates</taxon>
        <taxon>Strepsirrhini</taxon>
        <taxon>Lemuriformes</taxon>
        <taxon>Cheirogaleidae</taxon>
        <taxon>Microcebus</taxon>
    </lineage>
</organism>
<dbReference type="AlphaFoldDB" id="A0A8C5VCC8"/>
<dbReference type="InterPro" id="IPR009019">
    <property type="entry name" value="KH_sf_prok-type"/>
</dbReference>
<evidence type="ECO:0000313" key="2">
    <source>
        <dbReference type="Ensembl" id="ENSMICP00000018234.1"/>
    </source>
</evidence>
<reference evidence="2" key="2">
    <citation type="submission" date="2025-08" db="UniProtKB">
        <authorList>
            <consortium name="Ensembl"/>
        </authorList>
    </citation>
    <scope>IDENTIFICATION</scope>
</reference>
<comment type="subcellular location">
    <subcellularLocation>
        <location evidence="1">Mitochondrion inner membrane</location>
        <topology evidence="1">Peripheral membrane protein</topology>
    </subcellularLocation>
</comment>
<reference evidence="2" key="3">
    <citation type="submission" date="2025-09" db="UniProtKB">
        <authorList>
            <consortium name="Ensembl"/>
        </authorList>
    </citation>
    <scope>IDENTIFICATION</scope>
</reference>
<dbReference type="InterPro" id="IPR015946">
    <property type="entry name" value="KH_dom-like_a/b"/>
</dbReference>
<name>A0A8C5VCC8_MICMU</name>
<dbReference type="SUPFAM" id="SSF54814">
    <property type="entry name" value="Prokaryotic type KH domain (KH-domain type II)"/>
    <property type="match status" value="1"/>
</dbReference>
<accession>A0A8C5VCC8</accession>
<dbReference type="EMBL" id="ABDC03021241">
    <property type="status" value="NOT_ANNOTATED_CDS"/>
    <property type="molecule type" value="Genomic_DNA"/>
</dbReference>
<keyword evidence="3" id="KW-1185">Reference proteome</keyword>
<evidence type="ECO:0000313" key="3">
    <source>
        <dbReference type="Proteomes" id="UP000694394"/>
    </source>
</evidence>
<protein>
    <submittedName>
        <fullName evidence="2">Uncharacterized protein</fullName>
    </submittedName>
</protein>
<sequence length="83" mass="9257">MAVQISKRTFVADGIIKAELNEFLTQETEIIILATRTQNVPGEKGQWIRGLTAVVQRRFGFPECSVGACWHQGEDHAALGPYR</sequence>
<dbReference type="Ensembl" id="ENSMICT00000052676.2">
    <property type="protein sequence ID" value="ENSMICP00000018234.1"/>
    <property type="gene ID" value="ENSMICG00000030230.2"/>
</dbReference>
<dbReference type="GeneTree" id="ENSGT01120000277278"/>
<proteinExistence type="predicted"/>
<dbReference type="GO" id="GO:0005743">
    <property type="term" value="C:mitochondrial inner membrane"/>
    <property type="evidence" value="ECO:0007669"/>
    <property type="project" value="UniProtKB-SubCell"/>
</dbReference>
<dbReference type="Gene3D" id="3.30.300.20">
    <property type="match status" value="1"/>
</dbReference>
<dbReference type="Proteomes" id="UP000694394">
    <property type="component" value="Chromosome 17"/>
</dbReference>
<evidence type="ECO:0000256" key="1">
    <source>
        <dbReference type="ARBA" id="ARBA00004637"/>
    </source>
</evidence>
<dbReference type="GO" id="GO:0003723">
    <property type="term" value="F:RNA binding"/>
    <property type="evidence" value="ECO:0007669"/>
    <property type="project" value="InterPro"/>
</dbReference>
<reference evidence="2" key="1">
    <citation type="submission" date="2016-12" db="EMBL/GenBank/DDBJ databases">
        <title>Mouse lemur reference genome and diversity panel.</title>
        <authorList>
            <person name="Harris R."/>
            <person name="Larsen P."/>
            <person name="Liu Y."/>
            <person name="Hughes D.S."/>
            <person name="Murali S."/>
            <person name="Raveendran M."/>
            <person name="Korchina V."/>
            <person name="Wang M."/>
            <person name="Jhangiani S."/>
            <person name="Bandaranaike D."/>
            <person name="Bellair M."/>
            <person name="Blankenburg K."/>
            <person name="Chao H."/>
            <person name="Dahdouli M."/>
            <person name="Dinh H."/>
            <person name="Doddapaneni H."/>
            <person name="English A."/>
            <person name="Firestine M."/>
            <person name="Gnanaolivu R."/>
            <person name="Gross S."/>
            <person name="Hernandez B."/>
            <person name="Javaid M."/>
            <person name="Jayaseelan J."/>
            <person name="Jones J."/>
            <person name="Khan Z."/>
            <person name="Kovar C."/>
            <person name="Kurapati P."/>
            <person name="Le B."/>
            <person name="Lee S."/>
            <person name="Li M."/>
            <person name="Mathew T."/>
            <person name="Narasimhan A."/>
            <person name="Ngo D."/>
            <person name="Nguyen L."/>
            <person name="Okwuonu G."/>
            <person name="Ongeri F."/>
            <person name="Osuji N."/>
            <person name="Pu L.-L."/>
            <person name="Puazo M."/>
            <person name="Quiroz J."/>
            <person name="Raj R."/>
            <person name="Rajbhandari K."/>
            <person name="Reid J.G."/>
            <person name="Santibanez J."/>
            <person name="Sexton D."/>
            <person name="Skinner E."/>
            <person name="Vee V."/>
            <person name="Weissenberger G."/>
            <person name="Wu Y."/>
            <person name="Xin Y."/>
            <person name="Han Y."/>
            <person name="Campbell C."/>
            <person name="Brown A."/>
            <person name="Sullivan B."/>
            <person name="Shelton J."/>
            <person name="Brown S."/>
            <person name="Dudchenko O."/>
            <person name="Machol I."/>
            <person name="Durand N."/>
            <person name="Shamim M."/>
            <person name="Lieberman A."/>
            <person name="Muzny D.M."/>
            <person name="Richards S."/>
            <person name="Yoder A."/>
            <person name="Worley K.C."/>
            <person name="Rogers J."/>
            <person name="Gibbs R.A."/>
        </authorList>
    </citation>
    <scope>NUCLEOTIDE SEQUENCE [LARGE SCALE GENOMIC DNA]</scope>
</reference>